<dbReference type="InterPro" id="IPR006311">
    <property type="entry name" value="TAT_signal"/>
</dbReference>
<dbReference type="CDD" id="cd06309">
    <property type="entry name" value="PBP1_galactofuranose_YtfQ-like"/>
    <property type="match status" value="1"/>
</dbReference>
<dbReference type="PANTHER" id="PTHR46847:SF3">
    <property type="entry name" value="GALACTOFURANOSE-BINDING PROTEIN YTFQ"/>
    <property type="match status" value="1"/>
</dbReference>
<comment type="similarity">
    <text evidence="2">Belongs to the bacterial solute-binding protein 2 family.</text>
</comment>
<keyword evidence="7" id="KW-1185">Reference proteome</keyword>
<proteinExistence type="inferred from homology"/>
<reference evidence="6 7" key="1">
    <citation type="submission" date="2024-08" db="EMBL/GenBank/DDBJ databases">
        <authorList>
            <person name="Lu H."/>
        </authorList>
    </citation>
    <scope>NUCLEOTIDE SEQUENCE [LARGE SCALE GENOMIC DNA]</scope>
    <source>
        <strain evidence="6 7">BYS87W</strain>
    </source>
</reference>
<dbReference type="EMBL" id="JBIGIB010000003">
    <property type="protein sequence ID" value="MFG6467035.1"/>
    <property type="molecule type" value="Genomic_DNA"/>
</dbReference>
<sequence length="318" mass="34218">MMNRIARRTLLAAALALPALTALAAPLTLGFSQVGAESEWRTANSASIKAAAKEAGVTLKFADAQQKQENQVKAIRSYIAQKVDVIAFSPVVESGWDTVLKEAKAAGIPVILTDRAVKVADESLYVTFIGSDFVEEGRKAARWLLERAAKTPSAALNIVELQGTVGSAPALDRKRGFEEVIKANPKLQIIRSQSGEFTRAKGKEVMEAFLKQRDKKIDVLYAHNDDMAIGAIQAIEEAGLKPGVDIVIISIDGVRGAFEAMKAGKLNVTVECNPLLGPQLMALAKEVVAKKAVEKRITVNEGVFPAEVAAKELPNRKY</sequence>
<dbReference type="SUPFAM" id="SSF53822">
    <property type="entry name" value="Periplasmic binding protein-like I"/>
    <property type="match status" value="1"/>
</dbReference>
<protein>
    <submittedName>
        <fullName evidence="6">ABC transporter substrate-binding protein</fullName>
    </submittedName>
</protein>
<evidence type="ECO:0000313" key="7">
    <source>
        <dbReference type="Proteomes" id="UP001606303"/>
    </source>
</evidence>
<evidence type="ECO:0000313" key="6">
    <source>
        <dbReference type="EMBL" id="MFG6467035.1"/>
    </source>
</evidence>
<dbReference type="InterPro" id="IPR028082">
    <property type="entry name" value="Peripla_BP_I"/>
</dbReference>
<organism evidence="6 7">
    <name type="scientific">Pelomonas baiyunensis</name>
    <dbReference type="NCBI Taxonomy" id="3299026"/>
    <lineage>
        <taxon>Bacteria</taxon>
        <taxon>Pseudomonadati</taxon>
        <taxon>Pseudomonadota</taxon>
        <taxon>Betaproteobacteria</taxon>
        <taxon>Burkholderiales</taxon>
        <taxon>Sphaerotilaceae</taxon>
        <taxon>Roseateles</taxon>
    </lineage>
</organism>
<name>A0ABW7GYH7_9BURK</name>
<keyword evidence="3 4" id="KW-0732">Signal</keyword>
<accession>A0ABW7GYH7</accession>
<feature type="chain" id="PRO_5045341068" evidence="4">
    <location>
        <begin position="25"/>
        <end position="318"/>
    </location>
</feature>
<evidence type="ECO:0000256" key="1">
    <source>
        <dbReference type="ARBA" id="ARBA00004196"/>
    </source>
</evidence>
<dbReference type="RefSeq" id="WP_394384233.1">
    <property type="nucleotide sequence ID" value="NZ_JBIGIB010000003.1"/>
</dbReference>
<gene>
    <name evidence="6" type="ORF">ACG01O_10495</name>
</gene>
<evidence type="ECO:0000259" key="5">
    <source>
        <dbReference type="Pfam" id="PF13407"/>
    </source>
</evidence>
<evidence type="ECO:0000256" key="3">
    <source>
        <dbReference type="ARBA" id="ARBA00022729"/>
    </source>
</evidence>
<comment type="subcellular location">
    <subcellularLocation>
        <location evidence="1">Cell envelope</location>
    </subcellularLocation>
</comment>
<evidence type="ECO:0000256" key="2">
    <source>
        <dbReference type="ARBA" id="ARBA00007639"/>
    </source>
</evidence>
<feature type="signal peptide" evidence="4">
    <location>
        <begin position="1"/>
        <end position="24"/>
    </location>
</feature>
<dbReference type="InterPro" id="IPR025997">
    <property type="entry name" value="SBP_2_dom"/>
</dbReference>
<evidence type="ECO:0000256" key="4">
    <source>
        <dbReference type="SAM" id="SignalP"/>
    </source>
</evidence>
<dbReference type="PROSITE" id="PS51318">
    <property type="entry name" value="TAT"/>
    <property type="match status" value="1"/>
</dbReference>
<dbReference type="PANTHER" id="PTHR46847">
    <property type="entry name" value="D-ALLOSE-BINDING PERIPLASMIC PROTEIN-RELATED"/>
    <property type="match status" value="1"/>
</dbReference>
<feature type="domain" description="Periplasmic binding protein" evidence="5">
    <location>
        <begin position="30"/>
        <end position="291"/>
    </location>
</feature>
<dbReference type="Pfam" id="PF13407">
    <property type="entry name" value="Peripla_BP_4"/>
    <property type="match status" value="1"/>
</dbReference>
<dbReference type="Gene3D" id="3.40.50.2300">
    <property type="match status" value="2"/>
</dbReference>
<dbReference type="Proteomes" id="UP001606303">
    <property type="component" value="Unassembled WGS sequence"/>
</dbReference>
<comment type="caution">
    <text evidence="6">The sequence shown here is derived from an EMBL/GenBank/DDBJ whole genome shotgun (WGS) entry which is preliminary data.</text>
</comment>